<dbReference type="GO" id="GO:0051539">
    <property type="term" value="F:4 iron, 4 sulfur cluster binding"/>
    <property type="evidence" value="ECO:0007669"/>
    <property type="project" value="UniProtKB-UniRule"/>
</dbReference>
<evidence type="ECO:0000256" key="2">
    <source>
        <dbReference type="ARBA" id="ARBA00010173"/>
    </source>
</evidence>
<comment type="function">
    <text evidence="11">Catalyzes the first step of diphthamide biosynthesis, a post-translational modification of histidine which occurs in elongation factor 2.</text>
</comment>
<evidence type="ECO:0000313" key="13">
    <source>
        <dbReference type="Proteomes" id="UP000092321"/>
    </source>
</evidence>
<evidence type="ECO:0000256" key="7">
    <source>
        <dbReference type="ARBA" id="ARBA00022723"/>
    </source>
</evidence>
<dbReference type="InterPro" id="IPR042265">
    <property type="entry name" value="DPH1/DPH2_3"/>
</dbReference>
<dbReference type="NCBIfam" id="TIGR00322">
    <property type="entry name" value="diphth2_R"/>
    <property type="match status" value="1"/>
</dbReference>
<comment type="similarity">
    <text evidence="2 11">Belongs to the DPH1/DPH2 family. DPH1 subfamily.</text>
</comment>
<accession>A0A1B7TDT0</accession>
<keyword evidence="11" id="KW-0004">4Fe-4S</keyword>
<name>A0A1B7TDT0_9ASCO</name>
<dbReference type="GO" id="GO:0046872">
    <property type="term" value="F:metal ion binding"/>
    <property type="evidence" value="ECO:0007669"/>
    <property type="project" value="UniProtKB-KW"/>
</dbReference>
<dbReference type="PANTHER" id="PTHR10762">
    <property type="entry name" value="DIPHTHAMIDE BIOSYNTHESIS PROTEIN"/>
    <property type="match status" value="1"/>
</dbReference>
<keyword evidence="7" id="KW-0479">Metal-binding</keyword>
<reference evidence="13" key="1">
    <citation type="journal article" date="2016" name="Proc. Natl. Acad. Sci. U.S.A.">
        <title>Comparative genomics of biotechnologically important yeasts.</title>
        <authorList>
            <person name="Riley R."/>
            <person name="Haridas S."/>
            <person name="Wolfe K.H."/>
            <person name="Lopes M.R."/>
            <person name="Hittinger C.T."/>
            <person name="Goeker M."/>
            <person name="Salamov A.A."/>
            <person name="Wisecaver J.H."/>
            <person name="Long T.M."/>
            <person name="Calvey C.H."/>
            <person name="Aerts A.L."/>
            <person name="Barry K.W."/>
            <person name="Choi C."/>
            <person name="Clum A."/>
            <person name="Coughlan A.Y."/>
            <person name="Deshpande S."/>
            <person name="Douglass A.P."/>
            <person name="Hanson S.J."/>
            <person name="Klenk H.-P."/>
            <person name="LaButti K.M."/>
            <person name="Lapidus A."/>
            <person name="Lindquist E.A."/>
            <person name="Lipzen A.M."/>
            <person name="Meier-Kolthoff J.P."/>
            <person name="Ohm R.A."/>
            <person name="Otillar R.P."/>
            <person name="Pangilinan J.L."/>
            <person name="Peng Y."/>
            <person name="Rokas A."/>
            <person name="Rosa C.A."/>
            <person name="Scheuner C."/>
            <person name="Sibirny A.A."/>
            <person name="Slot J.C."/>
            <person name="Stielow J.B."/>
            <person name="Sun H."/>
            <person name="Kurtzman C.P."/>
            <person name="Blackwell M."/>
            <person name="Grigoriev I.V."/>
            <person name="Jeffries T.W."/>
        </authorList>
    </citation>
    <scope>NUCLEOTIDE SEQUENCE [LARGE SCALE GENOMIC DNA]</scope>
    <source>
        <strain evidence="13">NRRL Y-1626</strain>
    </source>
</reference>
<keyword evidence="6 11" id="KW-0949">S-adenosyl-L-methionine</keyword>
<dbReference type="InterPro" id="IPR042263">
    <property type="entry name" value="DPH1/DPH2_1"/>
</dbReference>
<keyword evidence="5 11" id="KW-0808">Transferase</keyword>
<evidence type="ECO:0000256" key="3">
    <source>
        <dbReference type="ARBA" id="ARBA00012221"/>
    </source>
</evidence>
<dbReference type="PIRSF" id="PIRSF004967">
    <property type="entry name" value="DPH1"/>
    <property type="match status" value="1"/>
</dbReference>
<comment type="cofactor">
    <cofactor evidence="11">
        <name>[4Fe-4S] cluster</name>
        <dbReference type="ChEBI" id="CHEBI:49883"/>
    </cofactor>
    <text evidence="11">Binds 1 [4Fe-4S] cluster per subunit. The cluster is coordinated with 3 cysteines and an exchangeable S-adenosyl-L-methionine.</text>
</comment>
<dbReference type="FunFam" id="3.40.50.11840:FF:000001">
    <property type="entry name" value="2-(3-amino-3-carboxypropyl)histidine synthase subunit 1"/>
    <property type="match status" value="1"/>
</dbReference>
<gene>
    <name evidence="12" type="ORF">HANVADRAFT_71315</name>
</gene>
<dbReference type="OrthoDB" id="1649088at2759"/>
<organism evidence="12 13">
    <name type="scientific">Hanseniaspora valbyensis NRRL Y-1626</name>
    <dbReference type="NCBI Taxonomy" id="766949"/>
    <lineage>
        <taxon>Eukaryota</taxon>
        <taxon>Fungi</taxon>
        <taxon>Dikarya</taxon>
        <taxon>Ascomycota</taxon>
        <taxon>Saccharomycotina</taxon>
        <taxon>Saccharomycetes</taxon>
        <taxon>Saccharomycodales</taxon>
        <taxon>Saccharomycodaceae</taxon>
        <taxon>Hanseniaspora</taxon>
    </lineage>
</organism>
<dbReference type="GO" id="GO:0090560">
    <property type="term" value="F:2-(3-amino-3-carboxypropyl)histidine synthase activity"/>
    <property type="evidence" value="ECO:0007669"/>
    <property type="project" value="UniProtKB-UniRule"/>
</dbReference>
<evidence type="ECO:0000256" key="1">
    <source>
        <dbReference type="ARBA" id="ARBA00005156"/>
    </source>
</evidence>
<dbReference type="EC" id="2.5.1.108" evidence="3 11"/>
<dbReference type="EMBL" id="LXPE01000012">
    <property type="protein sequence ID" value="OBA26867.1"/>
    <property type="molecule type" value="Genomic_DNA"/>
</dbReference>
<evidence type="ECO:0000256" key="5">
    <source>
        <dbReference type="ARBA" id="ARBA00022679"/>
    </source>
</evidence>
<dbReference type="GO" id="GO:0017183">
    <property type="term" value="P:protein histidyl modification to diphthamide"/>
    <property type="evidence" value="ECO:0007669"/>
    <property type="project" value="UniProtKB-UniRule"/>
</dbReference>
<dbReference type="AlphaFoldDB" id="A0A1B7TDT0"/>
<comment type="pathway">
    <text evidence="1 11">Protein modification; peptidyl-diphthamide biosynthesis.</text>
</comment>
<keyword evidence="8" id="KW-0408">Iron</keyword>
<proteinExistence type="inferred from homology"/>
<dbReference type="Pfam" id="PF01866">
    <property type="entry name" value="Diphthamide_syn"/>
    <property type="match status" value="1"/>
</dbReference>
<evidence type="ECO:0000256" key="6">
    <source>
        <dbReference type="ARBA" id="ARBA00022691"/>
    </source>
</evidence>
<dbReference type="Gene3D" id="3.40.50.11860">
    <property type="entry name" value="Diphthamide synthesis DPH1/DPH2 domain 3"/>
    <property type="match status" value="1"/>
</dbReference>
<dbReference type="Gene3D" id="3.40.50.11850">
    <property type="entry name" value="Diphthamide synthesis DPH1/DPH2 domain 2"/>
    <property type="match status" value="1"/>
</dbReference>
<sequence length="444" mass="50416">MSTDTTVRRSRFAGIKTNNITNADKKSIVTKGSLEGEEITTTSLVKQPRARVRRPAGHLLNQIPKEILENEELNEAIKLLPSNYNFEIHKTIYNLNKHKVKRAALQFPEGLLIYSLIISDILQQFVDYEGLETVVMGDVSYGACCIDDFTARSLDCDIIIHYAHSCLVPIDVTTIKVLYVFVTIQIDEVHLVKTLIKNFEKGVRLATVSTIQFNPALHSIKEKLLESDIHIITPQIKPLSKGEILGCTSKKLQPDLDPNDKVDYILYIGDGRFHLESMMIHNPDLVAYKYDPYNRQFTIEEYDQKQLVDIRTDAIEKAKTAKTFGLVLGALGRQGNVNTLENLEALIKSNGHKVYKIVLSEIFPLKLAEFEEIDCFVQVACPRLSIDWGYAFNKPLLTPYECNVLFGLEKSLTKNDSKETYPMDYYETDGYGRGKLPKHNKSHI</sequence>
<evidence type="ECO:0000256" key="4">
    <source>
        <dbReference type="ARBA" id="ARBA00021915"/>
    </source>
</evidence>
<dbReference type="Proteomes" id="UP000092321">
    <property type="component" value="Unassembled WGS sequence"/>
</dbReference>
<dbReference type="FunFam" id="3.40.50.11850:FF:000001">
    <property type="entry name" value="2-(3-amino-3-carboxypropyl)histidine synthase subunit 1"/>
    <property type="match status" value="1"/>
</dbReference>
<evidence type="ECO:0000256" key="9">
    <source>
        <dbReference type="ARBA" id="ARBA00023014"/>
    </source>
</evidence>
<dbReference type="SFLD" id="SFLDG01121">
    <property type="entry name" value="Diphthamide_biosynthesis"/>
    <property type="match status" value="1"/>
</dbReference>
<dbReference type="SFLD" id="SFLDS00032">
    <property type="entry name" value="Radical_SAM_3-amino-3-carboxyp"/>
    <property type="match status" value="1"/>
</dbReference>
<dbReference type="Gene3D" id="3.40.50.11840">
    <property type="entry name" value="Diphthamide synthesis DPH1/DPH2 domain 1"/>
    <property type="match status" value="1"/>
</dbReference>
<dbReference type="InterPro" id="IPR042264">
    <property type="entry name" value="DPH1/DPH2_2"/>
</dbReference>
<dbReference type="InterPro" id="IPR016435">
    <property type="entry name" value="DPH1/DPH2"/>
</dbReference>
<evidence type="ECO:0000313" key="12">
    <source>
        <dbReference type="EMBL" id="OBA26867.1"/>
    </source>
</evidence>
<evidence type="ECO:0000256" key="8">
    <source>
        <dbReference type="ARBA" id="ARBA00023004"/>
    </source>
</evidence>
<keyword evidence="13" id="KW-1185">Reference proteome</keyword>
<dbReference type="InterPro" id="IPR035435">
    <property type="entry name" value="DPH1/DPH2_euk_archaea"/>
</dbReference>
<comment type="catalytic activity">
    <reaction evidence="10 11">
        <text>L-histidyl-[translation elongation factor 2] + S-adenosyl-L-methionine = 2-[(3S)-amino-3-carboxypropyl]-L-histidyl-[translation elongation factor 2] + S-methyl-5'-thioadenosine + H(+)</text>
        <dbReference type="Rhea" id="RHEA:36783"/>
        <dbReference type="Rhea" id="RHEA-COMP:9748"/>
        <dbReference type="Rhea" id="RHEA-COMP:9749"/>
        <dbReference type="ChEBI" id="CHEBI:15378"/>
        <dbReference type="ChEBI" id="CHEBI:17509"/>
        <dbReference type="ChEBI" id="CHEBI:29979"/>
        <dbReference type="ChEBI" id="CHEBI:59789"/>
        <dbReference type="ChEBI" id="CHEBI:73995"/>
        <dbReference type="EC" id="2.5.1.108"/>
    </reaction>
</comment>
<comment type="caution">
    <text evidence="12">The sequence shown here is derived from an EMBL/GenBank/DDBJ whole genome shotgun (WGS) entry which is preliminary data.</text>
</comment>
<dbReference type="UniPathway" id="UPA00559"/>
<dbReference type="FunFam" id="3.40.50.11860:FF:000002">
    <property type="entry name" value="2-(3-amino-3-carboxypropyl)histidine synthase subunit 1"/>
    <property type="match status" value="1"/>
</dbReference>
<evidence type="ECO:0000256" key="11">
    <source>
        <dbReference type="PIRNR" id="PIRNR004967"/>
    </source>
</evidence>
<protein>
    <recommendedName>
        <fullName evidence="4 11">2-(3-amino-3-carboxypropyl)histidine synthase subunit 1</fullName>
        <ecNumber evidence="3 11">2.5.1.108</ecNumber>
    </recommendedName>
</protein>
<dbReference type="PANTHER" id="PTHR10762:SF1">
    <property type="entry name" value="2-(3-AMINO-3-CARBOXYPROPYL)HISTIDINE SYNTHASE SUBUNIT 1"/>
    <property type="match status" value="1"/>
</dbReference>
<evidence type="ECO:0000256" key="10">
    <source>
        <dbReference type="ARBA" id="ARBA00048403"/>
    </source>
</evidence>
<keyword evidence="9" id="KW-0411">Iron-sulfur</keyword>